<comment type="caution">
    <text evidence="1">The sequence shown here is derived from an EMBL/GenBank/DDBJ whole genome shotgun (WGS) entry which is preliminary data.</text>
</comment>
<dbReference type="Proteomes" id="UP000824089">
    <property type="component" value="Unassembled WGS sequence"/>
</dbReference>
<proteinExistence type="predicted"/>
<gene>
    <name evidence="1" type="ORF">IAD50_02630</name>
</gene>
<organism evidence="1 2">
    <name type="scientific">Candidatus Egerieisoma faecipullorum</name>
    <dbReference type="NCBI Taxonomy" id="2840963"/>
    <lineage>
        <taxon>Bacteria</taxon>
        <taxon>Bacillati</taxon>
        <taxon>Bacillota</taxon>
        <taxon>Clostridia</taxon>
        <taxon>Eubacteriales</taxon>
        <taxon>Clostridiaceae</taxon>
        <taxon>Clostridiaceae incertae sedis</taxon>
        <taxon>Candidatus Egerieisoma</taxon>
    </lineage>
</organism>
<evidence type="ECO:0008006" key="3">
    <source>
        <dbReference type="Google" id="ProtNLM"/>
    </source>
</evidence>
<sequence length="432" mass="49186">MSAQENSTTLKWMRLDNAAKIYPAAKRRNWSNLFRVSATLTEKIDTGVLQSALDATVKRFPSIAVRLRKGMFWYCIEELERAPRVIPDEYYPCTRMSFKEIKTCAFRVLYYENRIAVEFFHALTDGNGGLIFLKTLLAEYLLQKYGKKIPSEQGVLDRNELPAEEEFEDSFLKYEGNFSIGRSEATAYKLKGTYETDGYVHITTGILSAQAALECAKKYKTSLTAFLTAVLIDSIIEIQNSAQPNPKRQKPVKVLIPVNLRKLFPSRTLRNFVLYITPGVDPKMGSYTFEEIVKSVHHQMGMELTSQRLSAKITKNVRSEKALFLKIMPLFVKNLAMKLVYNMVGEKKSCITLSNLGVVSMPKELAESVKRMDFILGMQAQTHNNCGVVCCGGKIYINFARNIEESTLERLFFTRLVKMGIHVKVESNHKIQ</sequence>
<dbReference type="AlphaFoldDB" id="A0A9D1I6X5"/>
<accession>A0A9D1I6X5</accession>
<dbReference type="PANTHER" id="PTHR28037:SF1">
    <property type="entry name" value="ALCOHOL O-ACETYLTRANSFERASE 1-RELATED"/>
    <property type="match status" value="1"/>
</dbReference>
<name>A0A9D1I6X5_9CLOT</name>
<protein>
    <recommendedName>
        <fullName evidence="3">Alcohol acetyltransferase</fullName>
    </recommendedName>
</protein>
<evidence type="ECO:0000313" key="2">
    <source>
        <dbReference type="Proteomes" id="UP000824089"/>
    </source>
</evidence>
<evidence type="ECO:0000313" key="1">
    <source>
        <dbReference type="EMBL" id="HIU29174.1"/>
    </source>
</evidence>
<dbReference type="EMBL" id="DVMM01000054">
    <property type="protein sequence ID" value="HIU29174.1"/>
    <property type="molecule type" value="Genomic_DNA"/>
</dbReference>
<dbReference type="PANTHER" id="PTHR28037">
    <property type="entry name" value="ALCOHOL O-ACETYLTRANSFERASE 1-RELATED"/>
    <property type="match status" value="1"/>
</dbReference>
<dbReference type="InterPro" id="IPR052058">
    <property type="entry name" value="Alcohol_O-acetyltransferase"/>
</dbReference>
<reference evidence="1" key="1">
    <citation type="submission" date="2020-10" db="EMBL/GenBank/DDBJ databases">
        <authorList>
            <person name="Gilroy R."/>
        </authorList>
    </citation>
    <scope>NUCLEOTIDE SEQUENCE</scope>
    <source>
        <strain evidence="1">CHK195-4489</strain>
    </source>
</reference>
<dbReference type="InterPro" id="IPR010828">
    <property type="entry name" value="Atf2/Sli1-like"/>
</dbReference>
<dbReference type="Pfam" id="PF07247">
    <property type="entry name" value="AATase"/>
    <property type="match status" value="1"/>
</dbReference>
<reference evidence="1" key="2">
    <citation type="journal article" date="2021" name="PeerJ">
        <title>Extensive microbial diversity within the chicken gut microbiome revealed by metagenomics and culture.</title>
        <authorList>
            <person name="Gilroy R."/>
            <person name="Ravi A."/>
            <person name="Getino M."/>
            <person name="Pursley I."/>
            <person name="Horton D.L."/>
            <person name="Alikhan N.F."/>
            <person name="Baker D."/>
            <person name="Gharbi K."/>
            <person name="Hall N."/>
            <person name="Watson M."/>
            <person name="Adriaenssens E.M."/>
            <person name="Foster-Nyarko E."/>
            <person name="Jarju S."/>
            <person name="Secka A."/>
            <person name="Antonio M."/>
            <person name="Oren A."/>
            <person name="Chaudhuri R.R."/>
            <person name="La Ragione R."/>
            <person name="Hildebrand F."/>
            <person name="Pallen M.J."/>
        </authorList>
    </citation>
    <scope>NUCLEOTIDE SEQUENCE</scope>
    <source>
        <strain evidence="1">CHK195-4489</strain>
    </source>
</reference>